<keyword evidence="3" id="KW-1185">Reference proteome</keyword>
<dbReference type="InterPro" id="IPR056498">
    <property type="entry name" value="DAAF9_N"/>
</dbReference>
<dbReference type="OrthoDB" id="72033at2759"/>
<organism evidence="2 3">
    <name type="scientific">Pseudocohnilembus persalinus</name>
    <name type="common">Ciliate</name>
    <dbReference type="NCBI Taxonomy" id="266149"/>
    <lineage>
        <taxon>Eukaryota</taxon>
        <taxon>Sar</taxon>
        <taxon>Alveolata</taxon>
        <taxon>Ciliophora</taxon>
        <taxon>Intramacronucleata</taxon>
        <taxon>Oligohymenophorea</taxon>
        <taxon>Scuticociliatia</taxon>
        <taxon>Philasterida</taxon>
        <taxon>Pseudocohnilembidae</taxon>
        <taxon>Pseudocohnilembus</taxon>
    </lineage>
</organism>
<evidence type="ECO:0000313" key="2">
    <source>
        <dbReference type="EMBL" id="KRX04688.1"/>
    </source>
</evidence>
<dbReference type="CDD" id="cd22936">
    <property type="entry name" value="shulin_C20orf194-like"/>
    <property type="match status" value="1"/>
</dbReference>
<reference evidence="2 3" key="1">
    <citation type="journal article" date="2015" name="Sci. Rep.">
        <title>Genome of the facultative scuticociliatosis pathogen Pseudocohnilembus persalinus provides insight into its virulence through horizontal gene transfer.</title>
        <authorList>
            <person name="Xiong J."/>
            <person name="Wang G."/>
            <person name="Cheng J."/>
            <person name="Tian M."/>
            <person name="Pan X."/>
            <person name="Warren A."/>
            <person name="Jiang C."/>
            <person name="Yuan D."/>
            <person name="Miao W."/>
        </authorList>
    </citation>
    <scope>NUCLEOTIDE SEQUENCE [LARGE SCALE GENOMIC DNA]</scope>
    <source>
        <strain evidence="2">36N120E</strain>
    </source>
</reference>
<feature type="domain" description="DAAF9 N-terminal" evidence="1">
    <location>
        <begin position="11"/>
        <end position="198"/>
    </location>
</feature>
<sequence>MLSFFHDKQREGKTAEYKVNDFIYRFRKIEKCLEKENLDSLLLVTGIDGLENNNTISIFNWLFLGYSGVEILENDFLSSSYANTIILIQKHQVNLYISYEGLQSLKHLIYAIPNIKVFATSQEQELNENECENIKLNYFLQVMDGVQRVGVVLGKKDEGKIKRIEKWPLIQGYGLSEFGKGFFSMCHQPVDITGRLIHSMKTHDKYSLSQIIYGNAQRLSGHFIAAAGVLGDTKFHKRQLITENQLTEIIRDAYELEQLSRYVNEDQTLPKPRVLFGHRTDLDFQSQPEDLMLKQCGLSDETPCLHATFESLDLHSQARCARTYFLTNNVKQQIDIENILDDYNAVQDYEIKEVENKSFLDEQLLINLYVNLVISFQESLQQIAKDITQFNLEFIRRVTFQRLSKVAQQSNFNLEQNQIEIDLKVYDAYGKQVKLDFNETKAFKLTPYQLMMRIQIKNIQSLQFPQKCLGSVLLADSFIIQEGCYFIITRQVPYLLSYNTDNTYSQKIQDLKKRIETKELGPQINEWDPSINGYKMYQHCRIFIPTGTLTHFGVDIPIIDSQIILHEKGLRIKSDQTGWFTLFFKDLKNVYFTSGLMTNWLVCQLESNIILQSLGKQNLCIEFPKEAVEKILYKLQDYLKENDIEYGFIEGSSPQIFLESNIASKFILGKQDTRLIKQNQIQNEVTFLEYLESKQLMIQNAQKDLKLISYKNIQELQNNQVQDVNKIQIILVNGAENSGKQKFCDNLSILGKPDYQTFVLNLKYQQFQNLDAKTYVNQIIVLCKQSKAIQGNILICPVPHFISTQKIIDYFTKNEKLSNIFHIRNVFTKINVNNFYENENKGLVNSTLQYGIQGFSQGYVIDSYDNYEKEIDDIENIIKSVMPEQKVYRVQGNIIHMGQGKDMLDCNYYWNEYNVFNRLRFSVFLEKMETFENYQFIFIPFTLPIIEKHLYIYLRNELFKQKKGFLWSDQELQQIMEPIKEHYQDSKDELTVQIVSILEKNEVSKLEKKTSKINFIKGVGRISDKLKDGLFEFTINQNYLAQRKLKQVKTEVQKTKIELSNGQFQEIEVATYKGMENTKFDNQLGFYVGGYNLNAEKIQDYLLNLWIERPKLKKTISKKDFTHDEKKQIERQNLNYPLESGYCFDGSLFRDEDGQALPFHPKIEEILDQHVNKINQTINQENDVIMSDYLKIKETQQQVFYQ</sequence>
<dbReference type="InterPro" id="IPR040342">
    <property type="entry name" value="DNAAF9"/>
</dbReference>
<comment type="caution">
    <text evidence="2">The sequence shown here is derived from an EMBL/GenBank/DDBJ whole genome shotgun (WGS) entry which is preliminary data.</text>
</comment>
<dbReference type="EMBL" id="LDAU01000113">
    <property type="protein sequence ID" value="KRX04688.1"/>
    <property type="molecule type" value="Genomic_DNA"/>
</dbReference>
<accession>A0A0V0QRN0</accession>
<proteinExistence type="predicted"/>
<evidence type="ECO:0000259" key="1">
    <source>
        <dbReference type="Pfam" id="PF23281"/>
    </source>
</evidence>
<dbReference type="PANTHER" id="PTHR33664">
    <property type="entry name" value="RCG26366"/>
    <property type="match status" value="1"/>
</dbReference>
<protein>
    <recommendedName>
        <fullName evidence="1">DAAF9 N-terminal domain-containing protein</fullName>
    </recommendedName>
</protein>
<dbReference type="InParanoid" id="A0A0V0QRN0"/>
<name>A0A0V0QRN0_PSEPJ</name>
<evidence type="ECO:0000313" key="3">
    <source>
        <dbReference type="Proteomes" id="UP000054937"/>
    </source>
</evidence>
<dbReference type="AlphaFoldDB" id="A0A0V0QRN0"/>
<dbReference type="Pfam" id="PF23281">
    <property type="entry name" value="DAAF9_N"/>
    <property type="match status" value="1"/>
</dbReference>
<dbReference type="OMA" id="EYTANHN"/>
<dbReference type="PANTHER" id="PTHR33664:SF1">
    <property type="entry name" value="DYNEIN AXONEMAL ASSEMBLY FACTOR 9"/>
    <property type="match status" value="1"/>
</dbReference>
<gene>
    <name evidence="2" type="ORF">PPERSA_09480</name>
</gene>
<dbReference type="Proteomes" id="UP000054937">
    <property type="component" value="Unassembled WGS sequence"/>
</dbReference>